<accession>A0A8X6SQJ4</accession>
<gene>
    <name evidence="1" type="ORF">TNCV_1074911</name>
</gene>
<evidence type="ECO:0000313" key="1">
    <source>
        <dbReference type="EMBL" id="GFY17756.1"/>
    </source>
</evidence>
<dbReference type="AlphaFoldDB" id="A0A8X6SQJ4"/>
<keyword evidence="2" id="KW-1185">Reference proteome</keyword>
<dbReference type="EMBL" id="BMAU01021346">
    <property type="protein sequence ID" value="GFY17756.1"/>
    <property type="molecule type" value="Genomic_DNA"/>
</dbReference>
<protein>
    <submittedName>
        <fullName evidence="1">Uncharacterized protein</fullName>
    </submittedName>
</protein>
<reference evidence="1" key="1">
    <citation type="submission" date="2020-08" db="EMBL/GenBank/DDBJ databases">
        <title>Multicomponent nature underlies the extraordinary mechanical properties of spider dragline silk.</title>
        <authorList>
            <person name="Kono N."/>
            <person name="Nakamura H."/>
            <person name="Mori M."/>
            <person name="Yoshida Y."/>
            <person name="Ohtoshi R."/>
            <person name="Malay A.D."/>
            <person name="Moran D.A.P."/>
            <person name="Tomita M."/>
            <person name="Numata K."/>
            <person name="Arakawa K."/>
        </authorList>
    </citation>
    <scope>NUCLEOTIDE SEQUENCE</scope>
</reference>
<comment type="caution">
    <text evidence="1">The sequence shown here is derived from an EMBL/GenBank/DDBJ whole genome shotgun (WGS) entry which is preliminary data.</text>
</comment>
<dbReference type="Proteomes" id="UP000887159">
    <property type="component" value="Unassembled WGS sequence"/>
</dbReference>
<name>A0A8X6SQJ4_TRICX</name>
<proteinExistence type="predicted"/>
<evidence type="ECO:0000313" key="2">
    <source>
        <dbReference type="Proteomes" id="UP000887159"/>
    </source>
</evidence>
<organism evidence="1 2">
    <name type="scientific">Trichonephila clavipes</name>
    <name type="common">Golden silk orbweaver</name>
    <name type="synonym">Nephila clavipes</name>
    <dbReference type="NCBI Taxonomy" id="2585209"/>
    <lineage>
        <taxon>Eukaryota</taxon>
        <taxon>Metazoa</taxon>
        <taxon>Ecdysozoa</taxon>
        <taxon>Arthropoda</taxon>
        <taxon>Chelicerata</taxon>
        <taxon>Arachnida</taxon>
        <taxon>Araneae</taxon>
        <taxon>Araneomorphae</taxon>
        <taxon>Entelegynae</taxon>
        <taxon>Araneoidea</taxon>
        <taxon>Nephilidae</taxon>
        <taxon>Trichonephila</taxon>
    </lineage>
</organism>
<sequence>MKLKGGYSPVPCTRDSAHKTFGPTDLTSTYSVCTFEGYLVTSYIGPRPSGLESDALTTSLPTTTVMCSNRMECCYWLWRRLIRTPTK</sequence>